<dbReference type="Proteomes" id="UP001243330">
    <property type="component" value="Unassembled WGS sequence"/>
</dbReference>
<keyword evidence="2" id="KW-1185">Reference proteome</keyword>
<comment type="caution">
    <text evidence="1">The sequence shown here is derived from an EMBL/GenBank/DDBJ whole genome shotgun (WGS) entry which is preliminary data.</text>
</comment>
<evidence type="ECO:0000313" key="2">
    <source>
        <dbReference type="Proteomes" id="UP001243330"/>
    </source>
</evidence>
<dbReference type="AlphaFoldDB" id="A0AAD9E7H5"/>
<dbReference type="EMBL" id="JAQOWY010001156">
    <property type="protein sequence ID" value="KAK1837542.1"/>
    <property type="molecule type" value="Genomic_DNA"/>
</dbReference>
<evidence type="ECO:0000313" key="1">
    <source>
        <dbReference type="EMBL" id="KAK1837542.1"/>
    </source>
</evidence>
<organism evidence="1 2">
    <name type="scientific">Colletotrichum chrysophilum</name>
    <dbReference type="NCBI Taxonomy" id="1836956"/>
    <lineage>
        <taxon>Eukaryota</taxon>
        <taxon>Fungi</taxon>
        <taxon>Dikarya</taxon>
        <taxon>Ascomycota</taxon>
        <taxon>Pezizomycotina</taxon>
        <taxon>Sordariomycetes</taxon>
        <taxon>Hypocreomycetidae</taxon>
        <taxon>Glomerellales</taxon>
        <taxon>Glomerellaceae</taxon>
        <taxon>Colletotrichum</taxon>
        <taxon>Colletotrichum gloeosporioides species complex</taxon>
    </lineage>
</organism>
<proteinExistence type="predicted"/>
<name>A0AAD9E7H5_9PEZI</name>
<sequence length="129" mass="13636">MEGTERGPGRLKALGICNVAFHLQDAIAQPSPAARWARICVCVCVCVLASPRLASSGSSSVQCPGSGLPYPLDCTAVPFIVLLPVLSVRDAWNSCSNWEPGLWINVIMDGMKACPIGPSVRSRLAVCIL</sequence>
<gene>
    <name evidence="1" type="ORF">CCHR01_19835</name>
</gene>
<protein>
    <submittedName>
        <fullName evidence="1">Uncharacterized protein</fullName>
    </submittedName>
</protein>
<accession>A0AAD9E7H5</accession>
<reference evidence="1" key="1">
    <citation type="submission" date="2023-01" db="EMBL/GenBank/DDBJ databases">
        <title>Colletotrichum chrysophilum M932 genome sequence.</title>
        <authorList>
            <person name="Baroncelli R."/>
        </authorList>
    </citation>
    <scope>NUCLEOTIDE SEQUENCE</scope>
    <source>
        <strain evidence="1">M932</strain>
    </source>
</reference>